<dbReference type="AlphaFoldDB" id="A0AAV7WA15"/>
<dbReference type="Proteomes" id="UP001066276">
    <property type="component" value="Chromosome 1_2"/>
</dbReference>
<keyword evidence="2" id="KW-1185">Reference proteome</keyword>
<dbReference type="EMBL" id="JANPWB010000002">
    <property type="protein sequence ID" value="KAJ1208944.1"/>
    <property type="molecule type" value="Genomic_DNA"/>
</dbReference>
<protein>
    <submittedName>
        <fullName evidence="1">Uncharacterized protein</fullName>
    </submittedName>
</protein>
<gene>
    <name evidence="1" type="ORF">NDU88_004323</name>
</gene>
<reference evidence="1" key="1">
    <citation type="journal article" date="2022" name="bioRxiv">
        <title>Sequencing and chromosome-scale assembly of the giantPleurodeles waltlgenome.</title>
        <authorList>
            <person name="Brown T."/>
            <person name="Elewa A."/>
            <person name="Iarovenko S."/>
            <person name="Subramanian E."/>
            <person name="Araus A.J."/>
            <person name="Petzold A."/>
            <person name="Susuki M."/>
            <person name="Suzuki K.-i.T."/>
            <person name="Hayashi T."/>
            <person name="Toyoda A."/>
            <person name="Oliveira C."/>
            <person name="Osipova E."/>
            <person name="Leigh N.D."/>
            <person name="Simon A."/>
            <person name="Yun M.H."/>
        </authorList>
    </citation>
    <scope>NUCLEOTIDE SEQUENCE</scope>
    <source>
        <strain evidence="1">20211129_DDA</strain>
        <tissue evidence="1">Liver</tissue>
    </source>
</reference>
<sequence length="212" mass="24322">MYDYDIQQGLFEEDLESLSIGKSGYSTLMLGDFNPKLDPNSIDRLYQELLVVAQIPNSIFSNVECSVHDLSLLRTLGPLGMFCLNGRMKKDCPAKQTFRIGNQICPIYDAFVNAWSFGEVQDFEVEHIEGSHHWPLRLTIRSTDNNQREKALIALVEYPRRITIRLTESSLEALNELIVNYPNFTMEEDPRDVFKGYNRGIALMADCLKTKF</sequence>
<evidence type="ECO:0000313" key="1">
    <source>
        <dbReference type="EMBL" id="KAJ1208944.1"/>
    </source>
</evidence>
<organism evidence="1 2">
    <name type="scientific">Pleurodeles waltl</name>
    <name type="common">Iberian ribbed newt</name>
    <dbReference type="NCBI Taxonomy" id="8319"/>
    <lineage>
        <taxon>Eukaryota</taxon>
        <taxon>Metazoa</taxon>
        <taxon>Chordata</taxon>
        <taxon>Craniata</taxon>
        <taxon>Vertebrata</taxon>
        <taxon>Euteleostomi</taxon>
        <taxon>Amphibia</taxon>
        <taxon>Batrachia</taxon>
        <taxon>Caudata</taxon>
        <taxon>Salamandroidea</taxon>
        <taxon>Salamandridae</taxon>
        <taxon>Pleurodelinae</taxon>
        <taxon>Pleurodeles</taxon>
    </lineage>
</organism>
<evidence type="ECO:0000313" key="2">
    <source>
        <dbReference type="Proteomes" id="UP001066276"/>
    </source>
</evidence>
<name>A0AAV7WA15_PLEWA</name>
<comment type="caution">
    <text evidence="1">The sequence shown here is derived from an EMBL/GenBank/DDBJ whole genome shotgun (WGS) entry which is preliminary data.</text>
</comment>
<proteinExistence type="predicted"/>
<accession>A0AAV7WA15</accession>